<reference evidence="14 15" key="1">
    <citation type="journal article" date="2015" name="Genome Announc.">
        <title>Draft Genome Sequence of a Heterotrophic Facultative Anaerobic Thermophilic Bacterium, Ardenticatena maritima Strain 110ST.</title>
        <authorList>
            <person name="Kawaichi S."/>
            <person name="Yoshida T."/>
            <person name="Sako Y."/>
            <person name="Nakamura R."/>
        </authorList>
    </citation>
    <scope>NUCLEOTIDE SEQUENCE [LARGE SCALE GENOMIC DNA]</scope>
    <source>
        <strain evidence="14 15">110S</strain>
    </source>
</reference>
<dbReference type="CDD" id="cd16388">
    <property type="entry name" value="SbnI_like_N"/>
    <property type="match status" value="1"/>
</dbReference>
<dbReference type="InterPro" id="IPR006139">
    <property type="entry name" value="D-isomer_2_OHA_DH_cat_dom"/>
</dbReference>
<feature type="domain" description="S-adenosyl-L-homocysteine hydrolase NAD binding" evidence="13">
    <location>
        <begin position="123"/>
        <end position="288"/>
    </location>
</feature>
<dbReference type="InterPro" id="IPR029753">
    <property type="entry name" value="D-isomer_DH_CS"/>
</dbReference>
<dbReference type="OrthoDB" id="159124at2"/>
<dbReference type="InterPro" id="IPR006140">
    <property type="entry name" value="D-isomer_DH_NAD-bd"/>
</dbReference>
<reference evidence="15" key="2">
    <citation type="submission" date="2015-08" db="EMBL/GenBank/DDBJ databases">
        <title>Draft Genome Sequence of a Heterotrophic Facultative Anaerobic Bacterium Ardenticatena maritima Strain 110S.</title>
        <authorList>
            <person name="Kawaichi S."/>
            <person name="Yoshida T."/>
            <person name="Sako Y."/>
            <person name="Nakamura R."/>
        </authorList>
    </citation>
    <scope>NUCLEOTIDE SEQUENCE [LARGE SCALE GENOMIC DNA]</scope>
    <source>
        <strain evidence="15">110S</strain>
    </source>
</reference>
<comment type="catalytic activity">
    <reaction evidence="11">
        <text>(R)-2-hydroxyglutarate + NAD(+) = 2-oxoglutarate + NADH + H(+)</text>
        <dbReference type="Rhea" id="RHEA:49612"/>
        <dbReference type="ChEBI" id="CHEBI:15378"/>
        <dbReference type="ChEBI" id="CHEBI:15801"/>
        <dbReference type="ChEBI" id="CHEBI:16810"/>
        <dbReference type="ChEBI" id="CHEBI:57540"/>
        <dbReference type="ChEBI" id="CHEBI:57945"/>
        <dbReference type="EC" id="1.1.1.399"/>
    </reaction>
</comment>
<dbReference type="InterPro" id="IPR050857">
    <property type="entry name" value="D-2-hydroxyacid_DH"/>
</dbReference>
<dbReference type="InParanoid" id="A0A0N0RFV1"/>
<dbReference type="EMBL" id="BBZA01000229">
    <property type="protein sequence ID" value="GAP64200.1"/>
    <property type="molecule type" value="Genomic_DNA"/>
</dbReference>
<evidence type="ECO:0000256" key="4">
    <source>
        <dbReference type="ARBA" id="ARBA00022679"/>
    </source>
</evidence>
<dbReference type="PROSITE" id="PS00670">
    <property type="entry name" value="D_2_HYDROXYACID_DH_2"/>
    <property type="match status" value="1"/>
</dbReference>
<dbReference type="AlphaFoldDB" id="A0A0N0RFV1"/>
<keyword evidence="9" id="KW-0520">NAD</keyword>
<dbReference type="InterPro" id="IPR015878">
    <property type="entry name" value="Ado_hCys_hydrolase_NAD-bd"/>
</dbReference>
<dbReference type="RefSeq" id="WP_054493924.1">
    <property type="nucleotide sequence ID" value="NZ_BBZA01000229.1"/>
</dbReference>
<feature type="domain" description="ParB-like N-terminal" evidence="12">
    <location>
        <begin position="319"/>
        <end position="404"/>
    </location>
</feature>
<evidence type="ECO:0000256" key="3">
    <source>
        <dbReference type="ARBA" id="ARBA00013001"/>
    </source>
</evidence>
<dbReference type="Gene3D" id="3.30.1760.10">
    <property type="entry name" value="Conserved hypothetical protein from pyrococcus furiosus pfu- 392566-001, domain 2"/>
    <property type="match status" value="1"/>
</dbReference>
<dbReference type="Gene3D" id="3.40.50.720">
    <property type="entry name" value="NAD(P)-binding Rossmann-like Domain"/>
    <property type="match status" value="2"/>
</dbReference>
<dbReference type="PROSITE" id="PS00671">
    <property type="entry name" value="D_2_HYDROXYACID_DH_3"/>
    <property type="match status" value="1"/>
</dbReference>
<dbReference type="GO" id="GO:0016301">
    <property type="term" value="F:kinase activity"/>
    <property type="evidence" value="ECO:0007669"/>
    <property type="project" value="UniProtKB-KW"/>
</dbReference>
<organism evidence="14 15">
    <name type="scientific">Ardenticatena maritima</name>
    <dbReference type="NCBI Taxonomy" id="872965"/>
    <lineage>
        <taxon>Bacteria</taxon>
        <taxon>Bacillati</taxon>
        <taxon>Chloroflexota</taxon>
        <taxon>Ardenticatenia</taxon>
        <taxon>Ardenticatenales</taxon>
        <taxon>Ardenticatenaceae</taxon>
        <taxon>Ardenticatena</taxon>
    </lineage>
</organism>
<evidence type="ECO:0000256" key="9">
    <source>
        <dbReference type="ARBA" id="ARBA00023027"/>
    </source>
</evidence>
<dbReference type="EC" id="1.1.1.399" evidence="3"/>
<keyword evidence="15" id="KW-1185">Reference proteome</keyword>
<dbReference type="Pfam" id="PF02195">
    <property type="entry name" value="ParB_N"/>
    <property type="match status" value="1"/>
</dbReference>
<keyword evidence="5" id="KW-0547">Nucleotide-binding</keyword>
<evidence type="ECO:0000256" key="6">
    <source>
        <dbReference type="ARBA" id="ARBA00022777"/>
    </source>
</evidence>
<dbReference type="InterPro" id="IPR037953">
    <property type="entry name" value="SbnI-like_N"/>
</dbReference>
<gene>
    <name evidence="14" type="primary">serA</name>
    <name evidence="14" type="ORF">ARMA_2623</name>
</gene>
<comment type="similarity">
    <text evidence="2">Belongs to the D-isomer specific 2-hydroxyacid dehydrogenase family.</text>
</comment>
<comment type="caution">
    <text evidence="14">The sequence shown here is derived from an EMBL/GenBank/DDBJ whole genome shotgun (WGS) entry which is preliminary data.</text>
</comment>
<evidence type="ECO:0000256" key="11">
    <source>
        <dbReference type="ARBA" id="ARBA00048126"/>
    </source>
</evidence>
<comment type="function">
    <text evidence="1">Catalyzes the reversible oxidation of 3-phospho-D-glycerate to 3-phosphonooxypyruvate, the first step of the phosphorylated L-serine biosynthesis pathway. Also catalyzes the reversible oxidation of 2-hydroxyglutarate to 2-oxoglutarate.</text>
</comment>
<dbReference type="Gene3D" id="3.90.1530.10">
    <property type="entry name" value="Conserved hypothetical protein from pyrococcus furiosus pfu- 392566-001, ParB domain"/>
    <property type="match status" value="1"/>
</dbReference>
<evidence type="ECO:0000256" key="8">
    <source>
        <dbReference type="ARBA" id="ARBA00023002"/>
    </source>
</evidence>
<dbReference type="SMART" id="SM00470">
    <property type="entry name" value="ParB"/>
    <property type="match status" value="1"/>
</dbReference>
<dbReference type="InterPro" id="IPR036291">
    <property type="entry name" value="NAD(P)-bd_dom_sf"/>
</dbReference>
<evidence type="ECO:0000313" key="14">
    <source>
        <dbReference type="EMBL" id="GAP64200.1"/>
    </source>
</evidence>
<keyword evidence="6" id="KW-0418">Kinase</keyword>
<dbReference type="InterPro" id="IPR003115">
    <property type="entry name" value="ParB_N"/>
</dbReference>
<evidence type="ECO:0000256" key="2">
    <source>
        <dbReference type="ARBA" id="ARBA00005854"/>
    </source>
</evidence>
<dbReference type="Pfam" id="PF02826">
    <property type="entry name" value="2-Hacid_dh_C"/>
    <property type="match status" value="1"/>
</dbReference>
<dbReference type="PANTHER" id="PTHR42789">
    <property type="entry name" value="D-ISOMER SPECIFIC 2-HYDROXYACID DEHYDROGENASE FAMILY PROTEIN (AFU_ORTHOLOGUE AFUA_6G10090)"/>
    <property type="match status" value="1"/>
</dbReference>
<accession>A0A0N0RFV1</accession>
<dbReference type="Proteomes" id="UP000037784">
    <property type="component" value="Unassembled WGS sequence"/>
</dbReference>
<proteinExistence type="inferred from homology"/>
<dbReference type="GO" id="GO:0016616">
    <property type="term" value="F:oxidoreductase activity, acting on the CH-OH group of donors, NAD or NADP as acceptor"/>
    <property type="evidence" value="ECO:0007669"/>
    <property type="project" value="InterPro"/>
</dbReference>
<evidence type="ECO:0000256" key="10">
    <source>
        <dbReference type="ARBA" id="ARBA00030455"/>
    </source>
</evidence>
<keyword evidence="8 14" id="KW-0560">Oxidoreductase</keyword>
<dbReference type="PANTHER" id="PTHR42789:SF1">
    <property type="entry name" value="D-ISOMER SPECIFIC 2-HYDROXYACID DEHYDROGENASE FAMILY PROTEIN (AFU_ORTHOLOGUE AFUA_6G10090)"/>
    <property type="match status" value="1"/>
</dbReference>
<dbReference type="GO" id="GO:0005524">
    <property type="term" value="F:ATP binding"/>
    <property type="evidence" value="ECO:0007669"/>
    <property type="project" value="UniProtKB-KW"/>
</dbReference>
<evidence type="ECO:0000259" key="13">
    <source>
        <dbReference type="SMART" id="SM00997"/>
    </source>
</evidence>
<dbReference type="SUPFAM" id="SSF51735">
    <property type="entry name" value="NAD(P)-binding Rossmann-fold domains"/>
    <property type="match status" value="1"/>
</dbReference>
<dbReference type="FunFam" id="3.40.50.720:FF:000021">
    <property type="entry name" value="D-3-phosphoglycerate dehydrogenase"/>
    <property type="match status" value="1"/>
</dbReference>
<evidence type="ECO:0000256" key="5">
    <source>
        <dbReference type="ARBA" id="ARBA00022741"/>
    </source>
</evidence>
<dbReference type="Pfam" id="PF00389">
    <property type="entry name" value="2-Hacid_dh"/>
    <property type="match status" value="1"/>
</dbReference>
<evidence type="ECO:0000256" key="7">
    <source>
        <dbReference type="ARBA" id="ARBA00022840"/>
    </source>
</evidence>
<dbReference type="InterPro" id="IPR036086">
    <property type="entry name" value="ParB/Sulfiredoxin_sf"/>
</dbReference>
<evidence type="ECO:0000313" key="15">
    <source>
        <dbReference type="Proteomes" id="UP000037784"/>
    </source>
</evidence>
<dbReference type="CDD" id="cd12173">
    <property type="entry name" value="PGDH_4"/>
    <property type="match status" value="1"/>
</dbReference>
<evidence type="ECO:0000259" key="12">
    <source>
        <dbReference type="SMART" id="SM00470"/>
    </source>
</evidence>
<keyword evidence="7" id="KW-0067">ATP-binding</keyword>
<sequence>MSEQRRPRVLIADPIAEEGVELLRQYFDVDVREGLTPEELEAIIPNYEALIVRSATRVTSRIIEAGRRLRVIGRAGTGLDNIDVSTARALGVEVLNCPGANSVAVAEHTIGLMLALARHIPAADHSMKEGRWEKKRFKGTSLDGKTLGIIGFGRIGRQVAKRAKALGMRVLVNQPRLTPELALEAGVTPVDLPDLLRESDFVSLHVPWRPENENLIDREELALMKPTAYLINTARGGIVNEEALLEALNEGRIAGAGIDVFKEEPALDHPLAKHPKVVATPHIGASTVEAQKNAAIEIAEKIIEFLGGTGSVAETLSLQMVELSKVVPHEGVDPKRVERLARAIEADGRLANPPVVAAWQDKYIVLDGATRTTALKELGIPHIVVQVVDPNRADVALHTWYHVVSGPSAEAFLDTIQRVPGLVLEPVADKATAESALRERQALAYLVLRDGRHLLARLADETSDALDVLNAMVEAYTDWGEVDRTLTTDMNTLTRTYPEAVALVIFPQFTPDEVLAIAGRGRRLPQGITRFVIPGRVLRLNVPLDVLRSDEPLPAKRRWLDQFVREKLERRRVRYYQEPVILLED</sequence>
<dbReference type="InterPro" id="IPR023098">
    <property type="entry name" value="SerK/SbnI_C"/>
</dbReference>
<dbReference type="GO" id="GO:0051287">
    <property type="term" value="F:NAD binding"/>
    <property type="evidence" value="ECO:0007669"/>
    <property type="project" value="InterPro"/>
</dbReference>
<evidence type="ECO:0000256" key="1">
    <source>
        <dbReference type="ARBA" id="ARBA00003800"/>
    </source>
</evidence>
<protein>
    <recommendedName>
        <fullName evidence="10">2-oxoglutarate reductase</fullName>
        <ecNumber evidence="3">1.1.1.399</ecNumber>
    </recommendedName>
    <alternativeName>
        <fullName evidence="10">2-oxoglutarate reductase</fullName>
    </alternativeName>
</protein>
<dbReference type="SUPFAM" id="SSF52283">
    <property type="entry name" value="Formate/glycerate dehydrogenase catalytic domain-like"/>
    <property type="match status" value="1"/>
</dbReference>
<name>A0A0N0RFV1_9CHLR</name>
<keyword evidence="4" id="KW-0808">Transferase</keyword>
<dbReference type="SMART" id="SM00997">
    <property type="entry name" value="AdoHcyase_NAD"/>
    <property type="match status" value="1"/>
</dbReference>
<dbReference type="SUPFAM" id="SSF110849">
    <property type="entry name" value="ParB/Sulfiredoxin"/>
    <property type="match status" value="1"/>
</dbReference>